<dbReference type="AlphaFoldDB" id="A0A226EKB0"/>
<organism evidence="2 3">
    <name type="scientific">Folsomia candida</name>
    <name type="common">Springtail</name>
    <dbReference type="NCBI Taxonomy" id="158441"/>
    <lineage>
        <taxon>Eukaryota</taxon>
        <taxon>Metazoa</taxon>
        <taxon>Ecdysozoa</taxon>
        <taxon>Arthropoda</taxon>
        <taxon>Hexapoda</taxon>
        <taxon>Collembola</taxon>
        <taxon>Entomobryomorpha</taxon>
        <taxon>Isotomoidea</taxon>
        <taxon>Isotomidae</taxon>
        <taxon>Proisotominae</taxon>
        <taxon>Folsomia</taxon>
    </lineage>
</organism>
<dbReference type="EMBL" id="LNIX01000003">
    <property type="protein sequence ID" value="OXA57191.1"/>
    <property type="molecule type" value="Genomic_DNA"/>
</dbReference>
<evidence type="ECO:0000313" key="3">
    <source>
        <dbReference type="Proteomes" id="UP000198287"/>
    </source>
</evidence>
<protein>
    <submittedName>
        <fullName evidence="2">Uncharacterized protein</fullName>
    </submittedName>
</protein>
<accession>A0A226EKB0</accession>
<gene>
    <name evidence="2" type="ORF">Fcan01_08095</name>
</gene>
<evidence type="ECO:0000313" key="2">
    <source>
        <dbReference type="EMBL" id="OXA57191.1"/>
    </source>
</evidence>
<comment type="caution">
    <text evidence="2">The sequence shown here is derived from an EMBL/GenBank/DDBJ whole genome shotgun (WGS) entry which is preliminary data.</text>
</comment>
<feature type="compositionally biased region" description="Polar residues" evidence="1">
    <location>
        <begin position="145"/>
        <end position="160"/>
    </location>
</feature>
<sequence length="230" mass="25745">MQVRGVNAKRDTSLLDNFRIPLFTWNFSFTTDEPRESCRSIYTGLVTLPHFQDRAEDREVEEYKIAEKIKPFGNSAFTNYLVCLASNVPKGSRCEDEAQEPELRWMDGFSSSCRLSSSPGSCSHHTSTELATRPMAEVEEKNKSELQPTNSSRSSPGRFNEISKSQHMQISSVGCIVMSCFPFVSLFPMEDHTANIHSRVPSSSIIMLHVSHCQAATSANNVMFSENDGC</sequence>
<proteinExistence type="predicted"/>
<name>A0A226EKB0_FOLCA</name>
<reference evidence="2 3" key="1">
    <citation type="submission" date="2015-12" db="EMBL/GenBank/DDBJ databases">
        <title>The genome of Folsomia candida.</title>
        <authorList>
            <person name="Faddeeva A."/>
            <person name="Derks M.F."/>
            <person name="Anvar Y."/>
            <person name="Smit S."/>
            <person name="Van Straalen N."/>
            <person name="Roelofs D."/>
        </authorList>
    </citation>
    <scope>NUCLEOTIDE SEQUENCE [LARGE SCALE GENOMIC DNA]</scope>
    <source>
        <strain evidence="2 3">VU population</strain>
        <tissue evidence="2">Whole body</tissue>
    </source>
</reference>
<feature type="region of interest" description="Disordered" evidence="1">
    <location>
        <begin position="139"/>
        <end position="160"/>
    </location>
</feature>
<dbReference type="Proteomes" id="UP000198287">
    <property type="component" value="Unassembled WGS sequence"/>
</dbReference>
<keyword evidence="3" id="KW-1185">Reference proteome</keyword>
<evidence type="ECO:0000256" key="1">
    <source>
        <dbReference type="SAM" id="MobiDB-lite"/>
    </source>
</evidence>